<evidence type="ECO:0000256" key="6">
    <source>
        <dbReference type="SAM" id="MobiDB-lite"/>
    </source>
</evidence>
<evidence type="ECO:0000256" key="5">
    <source>
        <dbReference type="ARBA" id="ARBA00023157"/>
    </source>
</evidence>
<name>A0ABP6TA10_9ACTN</name>
<evidence type="ECO:0000313" key="9">
    <source>
        <dbReference type="Proteomes" id="UP001501676"/>
    </source>
</evidence>
<dbReference type="PROSITE" id="PS51296">
    <property type="entry name" value="RIESKE"/>
    <property type="match status" value="1"/>
</dbReference>
<keyword evidence="3" id="KW-0408">Iron</keyword>
<keyword evidence="9" id="KW-1185">Reference proteome</keyword>
<evidence type="ECO:0000259" key="7">
    <source>
        <dbReference type="PROSITE" id="PS51296"/>
    </source>
</evidence>
<dbReference type="Proteomes" id="UP001501676">
    <property type="component" value="Unassembled WGS sequence"/>
</dbReference>
<dbReference type="InterPro" id="IPR017941">
    <property type="entry name" value="Rieske_2Fe-2S"/>
</dbReference>
<keyword evidence="5" id="KW-1015">Disulfide bond</keyword>
<dbReference type="SUPFAM" id="SSF50022">
    <property type="entry name" value="ISP domain"/>
    <property type="match status" value="1"/>
</dbReference>
<dbReference type="InterPro" id="IPR036188">
    <property type="entry name" value="FAD/NAD-bd_sf"/>
</dbReference>
<dbReference type="Gene3D" id="2.102.10.10">
    <property type="entry name" value="Rieske [2Fe-2S] iron-sulphur domain"/>
    <property type="match status" value="1"/>
</dbReference>
<dbReference type="SUPFAM" id="SSF51905">
    <property type="entry name" value="FAD/NAD(P)-binding domain"/>
    <property type="match status" value="1"/>
</dbReference>
<reference evidence="9" key="1">
    <citation type="journal article" date="2019" name="Int. J. Syst. Evol. Microbiol.">
        <title>The Global Catalogue of Microorganisms (GCM) 10K type strain sequencing project: providing services to taxonomists for standard genome sequencing and annotation.</title>
        <authorList>
            <consortium name="The Broad Institute Genomics Platform"/>
            <consortium name="The Broad Institute Genome Sequencing Center for Infectious Disease"/>
            <person name="Wu L."/>
            <person name="Ma J."/>
        </authorList>
    </citation>
    <scope>NUCLEOTIDE SEQUENCE [LARGE SCALE GENOMIC DNA]</scope>
    <source>
        <strain evidence="9">JCM 9458</strain>
    </source>
</reference>
<organism evidence="8 9">
    <name type="scientific">Cryptosporangium minutisporangium</name>
    <dbReference type="NCBI Taxonomy" id="113569"/>
    <lineage>
        <taxon>Bacteria</taxon>
        <taxon>Bacillati</taxon>
        <taxon>Actinomycetota</taxon>
        <taxon>Actinomycetes</taxon>
        <taxon>Cryptosporangiales</taxon>
        <taxon>Cryptosporangiaceae</taxon>
        <taxon>Cryptosporangium</taxon>
    </lineage>
</organism>
<sequence length="568" mass="60784">MRAALTGARPGAGRVPDGEDCSPPASGSRKVFGRAVCRIDARVSGRGPNPYREERPVAESPTLPGAVESYWMDSTEATRYPALTADLEVDVVVVGGGIAGLSTAWELTEAGQTVALVEADRIAAGVTGYTTAKLSVLHTLIYDKVRTSFGADSARLYAESQQRAVERVAAVAAGLRIDCDLERVPAFTYAESTDNLEQLHAEAHAAADAGLDASFVTETGLPFPVAGAVRVEEQAQFHPRKYLLGLADDLTRRGGQIFERTSATGLDEGNPCAVTTEAGHTITARHVVVATHYPVFDRALLFARLEPRRELVVAGAISADRDPGGVYLTPEQNTRSVRTAPYRDGQRLLIVTGEHFTPGAGEVTEQWETLAEWTRQRFPGTQIAYRWATQDNTSTDQVPFIGRFHPGTDKVWVATGFGGWGMSSGVLAGQLLAARITGSEPPWADLYDPGRLNLVREAGSMLKLQAKVAGHFVGDRVRPSHVDSVDDIEPGTGAVVRVHGRQCAAYRDDTGQLHAVSARCTHLGCIVQFNDAETAWECPCHGSRFGIDGAVIQGPANQPLQPQDVAGG</sequence>
<dbReference type="PRINTS" id="PR00162">
    <property type="entry name" value="RIESKE"/>
</dbReference>
<evidence type="ECO:0000256" key="4">
    <source>
        <dbReference type="ARBA" id="ARBA00023014"/>
    </source>
</evidence>
<dbReference type="InterPro" id="IPR036922">
    <property type="entry name" value="Rieske_2Fe-2S_sf"/>
</dbReference>
<dbReference type="Gene3D" id="3.50.50.60">
    <property type="entry name" value="FAD/NAD(P)-binding domain"/>
    <property type="match status" value="1"/>
</dbReference>
<dbReference type="Pfam" id="PF00355">
    <property type="entry name" value="Rieske"/>
    <property type="match status" value="1"/>
</dbReference>
<dbReference type="Gene3D" id="3.30.9.10">
    <property type="entry name" value="D-Amino Acid Oxidase, subunit A, domain 2"/>
    <property type="match status" value="1"/>
</dbReference>
<evidence type="ECO:0000256" key="3">
    <source>
        <dbReference type="ARBA" id="ARBA00023004"/>
    </source>
</evidence>
<gene>
    <name evidence="8" type="ORF">GCM10020369_72360</name>
</gene>
<dbReference type="Pfam" id="PF01266">
    <property type="entry name" value="DAO"/>
    <property type="match status" value="1"/>
</dbReference>
<comment type="caution">
    <text evidence="8">The sequence shown here is derived from an EMBL/GenBank/DDBJ whole genome shotgun (WGS) entry which is preliminary data.</text>
</comment>
<proteinExistence type="predicted"/>
<dbReference type="PANTHER" id="PTHR13847:SF274">
    <property type="entry name" value="RIESKE 2FE-2S IRON-SULFUR PROTEIN YHFW-RELATED"/>
    <property type="match status" value="1"/>
</dbReference>
<feature type="domain" description="Rieske" evidence="7">
    <location>
        <begin position="480"/>
        <end position="568"/>
    </location>
</feature>
<keyword evidence="1" id="KW-0001">2Fe-2S</keyword>
<dbReference type="EMBL" id="BAAAYN010000055">
    <property type="protein sequence ID" value="GAA3396279.1"/>
    <property type="molecule type" value="Genomic_DNA"/>
</dbReference>
<keyword evidence="4" id="KW-0411">Iron-sulfur</keyword>
<evidence type="ECO:0000256" key="2">
    <source>
        <dbReference type="ARBA" id="ARBA00022723"/>
    </source>
</evidence>
<accession>A0ABP6TA10</accession>
<dbReference type="PANTHER" id="PTHR13847">
    <property type="entry name" value="SARCOSINE DEHYDROGENASE-RELATED"/>
    <property type="match status" value="1"/>
</dbReference>
<dbReference type="InterPro" id="IPR006076">
    <property type="entry name" value="FAD-dep_OxRdtase"/>
</dbReference>
<feature type="region of interest" description="Disordered" evidence="6">
    <location>
        <begin position="1"/>
        <end position="29"/>
    </location>
</feature>
<evidence type="ECO:0000256" key="1">
    <source>
        <dbReference type="ARBA" id="ARBA00022714"/>
    </source>
</evidence>
<dbReference type="InterPro" id="IPR005805">
    <property type="entry name" value="Rieske_Fe-S_prot_C"/>
</dbReference>
<evidence type="ECO:0000313" key="8">
    <source>
        <dbReference type="EMBL" id="GAA3396279.1"/>
    </source>
</evidence>
<protein>
    <submittedName>
        <fullName evidence="8">FAD-dependent oxidoreductase</fullName>
    </submittedName>
</protein>
<keyword evidence="2" id="KW-0479">Metal-binding</keyword>